<proteinExistence type="predicted"/>
<dbReference type="EMBL" id="JAPUUL010000232">
    <property type="protein sequence ID" value="KAJ8131764.1"/>
    <property type="molecule type" value="Genomic_DNA"/>
</dbReference>
<protein>
    <submittedName>
        <fullName evidence="1">Uncharacterized protein</fullName>
    </submittedName>
</protein>
<organism evidence="1 2">
    <name type="scientific">Lasiodiplodia mahajangana</name>
    <dbReference type="NCBI Taxonomy" id="1108764"/>
    <lineage>
        <taxon>Eukaryota</taxon>
        <taxon>Fungi</taxon>
        <taxon>Dikarya</taxon>
        <taxon>Ascomycota</taxon>
        <taxon>Pezizomycotina</taxon>
        <taxon>Dothideomycetes</taxon>
        <taxon>Dothideomycetes incertae sedis</taxon>
        <taxon>Botryosphaeriales</taxon>
        <taxon>Botryosphaeriaceae</taxon>
        <taxon>Lasiodiplodia</taxon>
    </lineage>
</organism>
<dbReference type="Proteomes" id="UP001153332">
    <property type="component" value="Unassembled WGS sequence"/>
</dbReference>
<gene>
    <name evidence="1" type="ORF">O1611_g1860</name>
</gene>
<name>A0ACC2JW67_9PEZI</name>
<reference evidence="1" key="1">
    <citation type="submission" date="2022-12" db="EMBL/GenBank/DDBJ databases">
        <title>Genome Sequence of Lasiodiplodia mahajangana.</title>
        <authorList>
            <person name="Buettner E."/>
        </authorList>
    </citation>
    <scope>NUCLEOTIDE SEQUENCE</scope>
    <source>
        <strain evidence="1">VT137</strain>
    </source>
</reference>
<keyword evidence="2" id="KW-1185">Reference proteome</keyword>
<sequence length="160" mass="17729">MARIVEPSVTNPGVALRVTTTTSYTRSPLATARREYLNSSTTASFPPTMSSGRTTSPTRLSIDDKSKVSRQDSFGSDYSLKDKVSRSLFNHLPALLSDRRGTQSSPTSPSSSWFQRSRTTSETETKSSFGTVNRLTHCGRHTDQYLFGGHSISELWKKKD</sequence>
<accession>A0ACC2JW67</accession>
<evidence type="ECO:0000313" key="2">
    <source>
        <dbReference type="Proteomes" id="UP001153332"/>
    </source>
</evidence>
<evidence type="ECO:0000313" key="1">
    <source>
        <dbReference type="EMBL" id="KAJ8131764.1"/>
    </source>
</evidence>
<comment type="caution">
    <text evidence="1">The sequence shown here is derived from an EMBL/GenBank/DDBJ whole genome shotgun (WGS) entry which is preliminary data.</text>
</comment>